<dbReference type="Gene3D" id="3.40.50.2300">
    <property type="match status" value="1"/>
</dbReference>
<evidence type="ECO:0000313" key="8">
    <source>
        <dbReference type="EMBL" id="OGK31841.1"/>
    </source>
</evidence>
<dbReference type="EMBL" id="MFZT01000007">
    <property type="protein sequence ID" value="OGK31841.1"/>
    <property type="molecule type" value="Genomic_DNA"/>
</dbReference>
<organism evidence="8 9">
    <name type="scientific">Candidatus Roizmanbacteria bacterium RIFCSPHIGHO2_02_FULL_43_11</name>
    <dbReference type="NCBI Taxonomy" id="1802043"/>
    <lineage>
        <taxon>Bacteria</taxon>
        <taxon>Candidatus Roizmaniibacteriota</taxon>
    </lineage>
</organism>
<evidence type="ECO:0000256" key="5">
    <source>
        <dbReference type="ARBA" id="ARBA00023163"/>
    </source>
</evidence>
<dbReference type="PANTHER" id="PTHR44591:SF3">
    <property type="entry name" value="RESPONSE REGULATORY DOMAIN-CONTAINING PROTEIN"/>
    <property type="match status" value="1"/>
</dbReference>
<dbReference type="AlphaFoldDB" id="A0A1F7HKV6"/>
<protein>
    <recommendedName>
        <fullName evidence="7">Response regulatory domain-containing protein</fullName>
    </recommendedName>
</protein>
<dbReference type="Proteomes" id="UP000178098">
    <property type="component" value="Unassembled WGS sequence"/>
</dbReference>
<dbReference type="GO" id="GO:0003677">
    <property type="term" value="F:DNA binding"/>
    <property type="evidence" value="ECO:0007669"/>
    <property type="project" value="UniProtKB-KW"/>
</dbReference>
<comment type="caution">
    <text evidence="8">The sequence shown here is derived from an EMBL/GenBank/DDBJ whole genome shotgun (WGS) entry which is preliminary data.</text>
</comment>
<feature type="domain" description="Response regulatory" evidence="7">
    <location>
        <begin position="4"/>
        <end position="118"/>
    </location>
</feature>
<feature type="modified residue" description="4-aspartylphosphate" evidence="6">
    <location>
        <position position="53"/>
    </location>
</feature>
<name>A0A1F7HKV6_9BACT</name>
<dbReference type="InterPro" id="IPR050595">
    <property type="entry name" value="Bact_response_regulator"/>
</dbReference>
<keyword evidence="4" id="KW-0238">DNA-binding</keyword>
<dbReference type="Pfam" id="PF00072">
    <property type="entry name" value="Response_reg"/>
    <property type="match status" value="1"/>
</dbReference>
<sequence length="122" mass="13733">MSKRILVVDDDEYIRDLYEEILKDAGYSVDIAVDGADGFTKMKKIAYDLVLLDIMMPKLDGIEVMKKLKTQKISRPTVLLTNLAHDPVIKEGKLLGAKAYLIKADLTPDQLIIKVRELVKTS</sequence>
<keyword evidence="2" id="KW-0902">Two-component regulatory system</keyword>
<evidence type="ECO:0000256" key="6">
    <source>
        <dbReference type="PROSITE-ProRule" id="PRU00169"/>
    </source>
</evidence>
<dbReference type="GO" id="GO:0000160">
    <property type="term" value="P:phosphorelay signal transduction system"/>
    <property type="evidence" value="ECO:0007669"/>
    <property type="project" value="UniProtKB-KW"/>
</dbReference>
<keyword evidence="1 6" id="KW-0597">Phosphoprotein</keyword>
<evidence type="ECO:0000256" key="1">
    <source>
        <dbReference type="ARBA" id="ARBA00022553"/>
    </source>
</evidence>
<reference evidence="8 9" key="1">
    <citation type="journal article" date="2016" name="Nat. Commun.">
        <title>Thousands of microbial genomes shed light on interconnected biogeochemical processes in an aquifer system.</title>
        <authorList>
            <person name="Anantharaman K."/>
            <person name="Brown C.T."/>
            <person name="Hug L.A."/>
            <person name="Sharon I."/>
            <person name="Castelle C.J."/>
            <person name="Probst A.J."/>
            <person name="Thomas B.C."/>
            <person name="Singh A."/>
            <person name="Wilkins M.J."/>
            <person name="Karaoz U."/>
            <person name="Brodie E.L."/>
            <person name="Williams K.H."/>
            <person name="Hubbard S.S."/>
            <person name="Banfield J.F."/>
        </authorList>
    </citation>
    <scope>NUCLEOTIDE SEQUENCE [LARGE SCALE GENOMIC DNA]</scope>
</reference>
<proteinExistence type="predicted"/>
<accession>A0A1F7HKV6</accession>
<dbReference type="PANTHER" id="PTHR44591">
    <property type="entry name" value="STRESS RESPONSE REGULATOR PROTEIN 1"/>
    <property type="match status" value="1"/>
</dbReference>
<evidence type="ECO:0000259" key="7">
    <source>
        <dbReference type="PROSITE" id="PS50110"/>
    </source>
</evidence>
<dbReference type="InterPro" id="IPR001789">
    <property type="entry name" value="Sig_transdc_resp-reg_receiver"/>
</dbReference>
<gene>
    <name evidence="8" type="ORF">A3D08_01630</name>
</gene>
<evidence type="ECO:0000256" key="2">
    <source>
        <dbReference type="ARBA" id="ARBA00023012"/>
    </source>
</evidence>
<dbReference type="PROSITE" id="PS50110">
    <property type="entry name" value="RESPONSE_REGULATORY"/>
    <property type="match status" value="1"/>
</dbReference>
<keyword evidence="3" id="KW-0805">Transcription regulation</keyword>
<evidence type="ECO:0000313" key="9">
    <source>
        <dbReference type="Proteomes" id="UP000178098"/>
    </source>
</evidence>
<evidence type="ECO:0000256" key="3">
    <source>
        <dbReference type="ARBA" id="ARBA00023015"/>
    </source>
</evidence>
<dbReference type="InterPro" id="IPR011006">
    <property type="entry name" value="CheY-like_superfamily"/>
</dbReference>
<dbReference type="SMART" id="SM00448">
    <property type="entry name" value="REC"/>
    <property type="match status" value="1"/>
</dbReference>
<dbReference type="SUPFAM" id="SSF52172">
    <property type="entry name" value="CheY-like"/>
    <property type="match status" value="1"/>
</dbReference>
<dbReference type="FunFam" id="3.40.50.2300:FF:000001">
    <property type="entry name" value="DNA-binding response regulator PhoB"/>
    <property type="match status" value="1"/>
</dbReference>
<keyword evidence="5" id="KW-0804">Transcription</keyword>
<evidence type="ECO:0000256" key="4">
    <source>
        <dbReference type="ARBA" id="ARBA00023125"/>
    </source>
</evidence>